<gene>
    <name evidence="1" type="ORF">BEN51_03085</name>
</gene>
<reference evidence="1 2" key="1">
    <citation type="submission" date="2016-08" db="EMBL/GenBank/DDBJ databases">
        <title>Complete Genome Sequence Of The Indigo Reducing Clostridium isatidis DSM15098.</title>
        <authorList>
            <person name="Little G.T."/>
            <person name="Minton N.P."/>
        </authorList>
    </citation>
    <scope>NUCLEOTIDE SEQUENCE [LARGE SCALE GENOMIC DNA]</scope>
    <source>
        <strain evidence="1 2">DSM 15098</strain>
    </source>
</reference>
<name>A0A343JAE0_9CLOT</name>
<dbReference type="KEGG" id="cia:BEN51_03085"/>
<sequence>MRSRKPKIRMEWCYYFDGTKKKRLNVKNIEKEDYIVKYRGKLTCIEGCDARIKFTPKKNGKNFLSTWNKEGSKHKLNCPYHINYNNVVNRKKLIEEEKKVKPNDIQIQSSLKRKLKNLLLEFNEADIPKEKLSTSEINNIGVGKAINKIVDKDGVSDKEASQRITYMEAETINMAYNELWRGVIGNVDNVQTGLTDGVFWGYINLKNQYNRTNIYFPEAYYEGNEFKANNLEKTLNIIKESCNGRENNIIITCYGEIKHKKNTKNDYNINIINPMHILVNGMTMDEILNTGKIKEL</sequence>
<dbReference type="EMBL" id="CP016786">
    <property type="protein sequence ID" value="ASW42498.1"/>
    <property type="molecule type" value="Genomic_DNA"/>
</dbReference>
<keyword evidence="2" id="KW-1185">Reference proteome</keyword>
<proteinExistence type="predicted"/>
<organism evidence="1 2">
    <name type="scientific">Clostridium isatidis</name>
    <dbReference type="NCBI Taxonomy" id="182773"/>
    <lineage>
        <taxon>Bacteria</taxon>
        <taxon>Bacillati</taxon>
        <taxon>Bacillota</taxon>
        <taxon>Clostridia</taxon>
        <taxon>Eubacteriales</taxon>
        <taxon>Clostridiaceae</taxon>
        <taxon>Clostridium</taxon>
    </lineage>
</organism>
<evidence type="ECO:0000313" key="1">
    <source>
        <dbReference type="EMBL" id="ASW42498.1"/>
    </source>
</evidence>
<evidence type="ECO:0000313" key="2">
    <source>
        <dbReference type="Proteomes" id="UP000264883"/>
    </source>
</evidence>
<dbReference type="RefSeq" id="WP_119864635.1">
    <property type="nucleotide sequence ID" value="NZ_CP016786.1"/>
</dbReference>
<accession>A0A343JAE0</accession>
<protein>
    <submittedName>
        <fullName evidence="1">Uncharacterized protein</fullName>
    </submittedName>
</protein>
<dbReference type="AlphaFoldDB" id="A0A343JAE0"/>
<dbReference type="Proteomes" id="UP000264883">
    <property type="component" value="Chromosome"/>
</dbReference>